<evidence type="ECO:0000313" key="2">
    <source>
        <dbReference type="EMBL" id="SNY50143.1"/>
    </source>
</evidence>
<dbReference type="Proteomes" id="UP000231702">
    <property type="component" value="Unassembled WGS sequence"/>
</dbReference>
<reference evidence="2 3" key="1">
    <citation type="submission" date="2017-09" db="EMBL/GenBank/DDBJ databases">
        <authorList>
            <person name="Ehlers B."/>
            <person name="Leendertz F.H."/>
        </authorList>
    </citation>
    <scope>NUCLEOTIDE SEQUENCE [LARGE SCALE GENOMIC DNA]</scope>
    <source>
        <strain evidence="2 3">CGMCC 1.12662</strain>
    </source>
</reference>
<name>A0A285IQL8_9RHOB</name>
<evidence type="ECO:0000313" key="4">
    <source>
        <dbReference type="Proteomes" id="UP000231702"/>
    </source>
</evidence>
<evidence type="ECO:0000313" key="1">
    <source>
        <dbReference type="EMBL" id="PJE31660.1"/>
    </source>
</evidence>
<evidence type="ECO:0000313" key="3">
    <source>
        <dbReference type="Proteomes" id="UP000231655"/>
    </source>
</evidence>
<dbReference type="RefSeq" id="WP_097145462.1">
    <property type="nucleotide sequence ID" value="NZ_OBEA01000003.1"/>
</dbReference>
<dbReference type="EMBL" id="PGTD01000008">
    <property type="protein sequence ID" value="PJE31660.1"/>
    <property type="molecule type" value="Genomic_DNA"/>
</dbReference>
<sequence length="250" mass="27943">MLSPAEQPAPSPLPSLCIFGDSHIASVKLALDAGLLPYLTDHLEFWGAYGPAFRQFEYQDQAVHPRKEAEEMVARINGNGRLSLRCDDFAAYLFYGARLRSAEFLPPMLSTLRQGGHLSAAVRQRVTRRFLEGRKSYRIAQQFVRANPAARVTFAPAPLLTLGVGQPEKTWPEAEGATPEERAEIRSWLDMEAERDGITLLHQPDETIVEGYWTDPRYAATGPESADDPVHKSPEFAALMLTRYREMQAG</sequence>
<dbReference type="Proteomes" id="UP000231655">
    <property type="component" value="Unassembled WGS sequence"/>
</dbReference>
<reference evidence="1 4" key="2">
    <citation type="journal article" date="2018" name="Int. J. Syst. Evol. Microbiol.">
        <title>Pseudooceanicola lipolyticus sp. nov., a marine alphaproteobacterium, reclassification of Oceanicola flagellatus as Pseudooceanicola flagellatus comb. nov. and emended description of the genus Pseudooceanicola.</title>
        <authorList>
            <person name="Huang M.-M."/>
            <person name="Guo L.-L."/>
            <person name="Wu Y.-H."/>
            <person name="Lai Q.-L."/>
            <person name="Shao Z.-Z."/>
            <person name="Wang C.-S."/>
            <person name="Wu M."/>
            <person name="Xu X.-W."/>
        </authorList>
    </citation>
    <scope>NUCLEOTIDE SEQUENCE [LARGE SCALE GENOMIC DNA]</scope>
    <source>
        <strain evidence="1 4">Ar-45</strain>
    </source>
</reference>
<dbReference type="EMBL" id="OBEA01000003">
    <property type="protein sequence ID" value="SNY50143.1"/>
    <property type="molecule type" value="Genomic_DNA"/>
</dbReference>
<protein>
    <submittedName>
        <fullName evidence="2">Uncharacterized protein</fullName>
    </submittedName>
</protein>
<accession>A0A285IQL8</accession>
<proteinExistence type="predicted"/>
<organism evidence="2 3">
    <name type="scientific">Pseudooceanicola antarcticus</name>
    <dbReference type="NCBI Taxonomy" id="1247613"/>
    <lineage>
        <taxon>Bacteria</taxon>
        <taxon>Pseudomonadati</taxon>
        <taxon>Pseudomonadota</taxon>
        <taxon>Alphaproteobacteria</taxon>
        <taxon>Rhodobacterales</taxon>
        <taxon>Paracoccaceae</taxon>
        <taxon>Pseudooceanicola</taxon>
    </lineage>
</organism>
<dbReference type="OrthoDB" id="7687731at2"/>
<gene>
    <name evidence="1" type="ORF">CVM39_03225</name>
    <name evidence="2" type="ORF">SAMN06297129_1701</name>
</gene>
<keyword evidence="4" id="KW-1185">Reference proteome</keyword>
<dbReference type="AlphaFoldDB" id="A0A285IQL8"/>